<feature type="region of interest" description="Disordered" evidence="1">
    <location>
        <begin position="164"/>
        <end position="185"/>
    </location>
</feature>
<feature type="chain" id="PRO_5040210819" description="ER membrane protein complex subunit 10" evidence="2">
    <location>
        <begin position="17"/>
        <end position="221"/>
    </location>
</feature>
<dbReference type="Pfam" id="PF21203">
    <property type="entry name" value="ECM10"/>
    <property type="match status" value="1"/>
</dbReference>
<dbReference type="CDD" id="cd22209">
    <property type="entry name" value="EMC10"/>
    <property type="match status" value="1"/>
</dbReference>
<keyword evidence="4" id="KW-1185">Reference proteome</keyword>
<dbReference type="EMBL" id="CM032182">
    <property type="protein sequence ID" value="KAG7096804.1"/>
    <property type="molecule type" value="Genomic_DNA"/>
</dbReference>
<evidence type="ECO:0000256" key="2">
    <source>
        <dbReference type="SAM" id="SignalP"/>
    </source>
</evidence>
<dbReference type="PANTHER" id="PTHR39219">
    <property type="entry name" value="ER MEMBRANE PROTEIN COMPLEX SUBUNIT 10"/>
    <property type="match status" value="1"/>
</dbReference>
<dbReference type="KEGG" id="more:E1B28_004213"/>
<dbReference type="GeneID" id="66073289"/>
<dbReference type="PANTHER" id="PTHR39219:SF1">
    <property type="entry name" value="ER MEMBRANE PROTEIN COMPLEX SUBUNIT 10"/>
    <property type="match status" value="1"/>
</dbReference>
<accession>A0A9P7UY30</accession>
<evidence type="ECO:0000313" key="4">
    <source>
        <dbReference type="Proteomes" id="UP001049176"/>
    </source>
</evidence>
<evidence type="ECO:0000313" key="3">
    <source>
        <dbReference type="EMBL" id="KAG7096804.1"/>
    </source>
</evidence>
<feature type="compositionally biased region" description="Pro residues" evidence="1">
    <location>
        <begin position="164"/>
        <end position="177"/>
    </location>
</feature>
<keyword evidence="2" id="KW-0732">Signal</keyword>
<protein>
    <recommendedName>
        <fullName evidence="5">ER membrane protein complex subunit 10</fullName>
    </recommendedName>
</protein>
<dbReference type="Proteomes" id="UP001049176">
    <property type="component" value="Chromosome 2"/>
</dbReference>
<organism evidence="3 4">
    <name type="scientific">Marasmius oreades</name>
    <name type="common">fairy-ring Marasmius</name>
    <dbReference type="NCBI Taxonomy" id="181124"/>
    <lineage>
        <taxon>Eukaryota</taxon>
        <taxon>Fungi</taxon>
        <taxon>Dikarya</taxon>
        <taxon>Basidiomycota</taxon>
        <taxon>Agaricomycotina</taxon>
        <taxon>Agaricomycetes</taxon>
        <taxon>Agaricomycetidae</taxon>
        <taxon>Agaricales</taxon>
        <taxon>Marasmiineae</taxon>
        <taxon>Marasmiaceae</taxon>
        <taxon>Marasmius</taxon>
    </lineage>
</organism>
<dbReference type="OrthoDB" id="1894652at2759"/>
<feature type="signal peptide" evidence="2">
    <location>
        <begin position="1"/>
        <end position="16"/>
    </location>
</feature>
<dbReference type="AlphaFoldDB" id="A0A9P7UY30"/>
<name>A0A9P7UY30_9AGAR</name>
<reference evidence="3" key="1">
    <citation type="journal article" date="2021" name="Genome Biol. Evol.">
        <title>The assembled and annotated genome of the fairy-ring fungus Marasmius oreades.</title>
        <authorList>
            <person name="Hiltunen M."/>
            <person name="Ament-Velasquez S.L."/>
            <person name="Johannesson H."/>
        </authorList>
    </citation>
    <scope>NUCLEOTIDE SEQUENCE</scope>
    <source>
        <strain evidence="3">03SP1</strain>
    </source>
</reference>
<proteinExistence type="predicted"/>
<gene>
    <name evidence="3" type="ORF">E1B28_004213</name>
</gene>
<evidence type="ECO:0008006" key="5">
    <source>
        <dbReference type="Google" id="ProtNLM"/>
    </source>
</evidence>
<sequence length="221" mass="24475">MLLVLSFFLLPLAVTSQQVNLYHRLQLLNGQQSTFIKRGAIVYEDSHSASYHPSPSALEHYGQFSATLQEIDRVDQDRILYQVALERDGDWDISSVKWCHLPQISSETLILHTTDTSQPTSHAIDYFVSPILPDGACPVKGSLSASFEHLARLNTTVLLRTPRLPPLPELRTPPPLTPEGKPAEPVPEKSFIQKYWMYIAAALVALLMSGGASEEGQGGQK</sequence>
<evidence type="ECO:0000256" key="1">
    <source>
        <dbReference type="SAM" id="MobiDB-lite"/>
    </source>
</evidence>
<dbReference type="RefSeq" id="XP_043013274.1">
    <property type="nucleotide sequence ID" value="XM_043148674.1"/>
</dbReference>
<comment type="caution">
    <text evidence="3">The sequence shown here is derived from an EMBL/GenBank/DDBJ whole genome shotgun (WGS) entry which is preliminary data.</text>
</comment>